<organism evidence="1 2">
    <name type="scientific">Hyalomma asiaticum</name>
    <name type="common">Tick</name>
    <dbReference type="NCBI Taxonomy" id="266040"/>
    <lineage>
        <taxon>Eukaryota</taxon>
        <taxon>Metazoa</taxon>
        <taxon>Ecdysozoa</taxon>
        <taxon>Arthropoda</taxon>
        <taxon>Chelicerata</taxon>
        <taxon>Arachnida</taxon>
        <taxon>Acari</taxon>
        <taxon>Parasitiformes</taxon>
        <taxon>Ixodida</taxon>
        <taxon>Ixodoidea</taxon>
        <taxon>Ixodidae</taxon>
        <taxon>Hyalomminae</taxon>
        <taxon>Hyalomma</taxon>
    </lineage>
</organism>
<sequence length="164" mass="18557">MGDASEMSMSMSVQSAWEDLVVENPNRAKLEGCLLSTIMLVVCCIIALLVYVFVQLQPQGNVIARPPYWKTTFYDDPPNRQFALRMIGWINWTTTRCVSFSDWACGGRAIESSSLAISETAEAAARDYAMEYAVELIERTYLPSQFGIRITSWKAFEDKKVKFT</sequence>
<dbReference type="EMBL" id="CM023484">
    <property type="protein sequence ID" value="KAH6934620.1"/>
    <property type="molecule type" value="Genomic_DNA"/>
</dbReference>
<comment type="caution">
    <text evidence="1">The sequence shown here is derived from an EMBL/GenBank/DDBJ whole genome shotgun (WGS) entry which is preliminary data.</text>
</comment>
<proteinExistence type="predicted"/>
<accession>A0ACB7SJ12</accession>
<name>A0ACB7SJ12_HYAAI</name>
<gene>
    <name evidence="1" type="ORF">HPB50_026058</name>
</gene>
<reference evidence="1" key="1">
    <citation type="submission" date="2020-05" db="EMBL/GenBank/DDBJ databases">
        <title>Large-scale comparative analyses of tick genomes elucidate their genetic diversity and vector capacities.</title>
        <authorList>
            <person name="Jia N."/>
            <person name="Wang J."/>
            <person name="Shi W."/>
            <person name="Du L."/>
            <person name="Sun Y."/>
            <person name="Zhan W."/>
            <person name="Jiang J."/>
            <person name="Wang Q."/>
            <person name="Zhang B."/>
            <person name="Ji P."/>
            <person name="Sakyi L.B."/>
            <person name="Cui X."/>
            <person name="Yuan T."/>
            <person name="Jiang B."/>
            <person name="Yang W."/>
            <person name="Lam T.T.-Y."/>
            <person name="Chang Q."/>
            <person name="Ding S."/>
            <person name="Wang X."/>
            <person name="Zhu J."/>
            <person name="Ruan X."/>
            <person name="Zhao L."/>
            <person name="Wei J."/>
            <person name="Que T."/>
            <person name="Du C."/>
            <person name="Cheng J."/>
            <person name="Dai P."/>
            <person name="Han X."/>
            <person name="Huang E."/>
            <person name="Gao Y."/>
            <person name="Liu J."/>
            <person name="Shao H."/>
            <person name="Ye R."/>
            <person name="Li L."/>
            <person name="Wei W."/>
            <person name="Wang X."/>
            <person name="Wang C."/>
            <person name="Yang T."/>
            <person name="Huo Q."/>
            <person name="Li W."/>
            <person name="Guo W."/>
            <person name="Chen H."/>
            <person name="Zhou L."/>
            <person name="Ni X."/>
            <person name="Tian J."/>
            <person name="Zhou Y."/>
            <person name="Sheng Y."/>
            <person name="Liu T."/>
            <person name="Pan Y."/>
            <person name="Xia L."/>
            <person name="Li J."/>
            <person name="Zhao F."/>
            <person name="Cao W."/>
        </authorList>
    </citation>
    <scope>NUCLEOTIDE SEQUENCE</scope>
    <source>
        <strain evidence="1">Hyas-2018</strain>
    </source>
</reference>
<protein>
    <submittedName>
        <fullName evidence="1">Uncharacterized protein</fullName>
    </submittedName>
</protein>
<dbReference type="Proteomes" id="UP000821845">
    <property type="component" value="Chromosome 4"/>
</dbReference>
<keyword evidence="2" id="KW-1185">Reference proteome</keyword>
<evidence type="ECO:0000313" key="2">
    <source>
        <dbReference type="Proteomes" id="UP000821845"/>
    </source>
</evidence>
<evidence type="ECO:0000313" key="1">
    <source>
        <dbReference type="EMBL" id="KAH6934620.1"/>
    </source>
</evidence>